<dbReference type="Pfam" id="PF16187">
    <property type="entry name" value="Peptidase_M16_M"/>
    <property type="match status" value="1"/>
</dbReference>
<dbReference type="InterPro" id="IPR050626">
    <property type="entry name" value="Peptidase_M16"/>
</dbReference>
<gene>
    <name evidence="12" type="ORF">W97_02343</name>
</gene>
<dbReference type="InterPro" id="IPR032632">
    <property type="entry name" value="Peptidase_M16_M"/>
</dbReference>
<evidence type="ECO:0000256" key="1">
    <source>
        <dbReference type="ARBA" id="ARBA00007261"/>
    </source>
</evidence>
<dbReference type="Pfam" id="PF05193">
    <property type="entry name" value="Peptidase_M16_C"/>
    <property type="match status" value="1"/>
</dbReference>
<feature type="compositionally biased region" description="Polar residues" evidence="7">
    <location>
        <begin position="1083"/>
        <end position="1093"/>
    </location>
</feature>
<evidence type="ECO:0000256" key="2">
    <source>
        <dbReference type="ARBA" id="ARBA00022670"/>
    </source>
</evidence>
<dbReference type="GO" id="GO:0046872">
    <property type="term" value="F:metal ion binding"/>
    <property type="evidence" value="ECO:0007669"/>
    <property type="project" value="UniProtKB-KW"/>
</dbReference>
<dbReference type="FunFam" id="3.30.830.10:FF:000003">
    <property type="entry name" value="Insulin-degrading enzyme"/>
    <property type="match status" value="1"/>
</dbReference>
<reference evidence="13" key="1">
    <citation type="submission" date="2012-06" db="EMBL/GenBank/DDBJ databases">
        <title>The genome sequence of Coniosporium apollinis CBS 100218.</title>
        <authorList>
            <consortium name="The Broad Institute Genome Sequencing Platform"/>
            <person name="Cuomo C."/>
            <person name="Gorbushina A."/>
            <person name="Noack S."/>
            <person name="Walker B."/>
            <person name="Young S.K."/>
            <person name="Zeng Q."/>
            <person name="Gargeya S."/>
            <person name="Fitzgerald M."/>
            <person name="Haas B."/>
            <person name="Abouelleil A."/>
            <person name="Alvarado L."/>
            <person name="Arachchi H.M."/>
            <person name="Berlin A.M."/>
            <person name="Chapman S.B."/>
            <person name="Goldberg J."/>
            <person name="Griggs A."/>
            <person name="Gujja S."/>
            <person name="Hansen M."/>
            <person name="Howarth C."/>
            <person name="Imamovic A."/>
            <person name="Larimer J."/>
            <person name="McCowan C."/>
            <person name="Montmayeur A."/>
            <person name="Murphy C."/>
            <person name="Neiman D."/>
            <person name="Pearson M."/>
            <person name="Priest M."/>
            <person name="Roberts A."/>
            <person name="Saif S."/>
            <person name="Shea T."/>
            <person name="Sisk P."/>
            <person name="Sykes S."/>
            <person name="Wortman J."/>
            <person name="Nusbaum C."/>
            <person name="Birren B."/>
        </authorList>
    </citation>
    <scope>NUCLEOTIDE SEQUENCE [LARGE SCALE GENOMIC DNA]</scope>
    <source>
        <strain evidence="13">CBS 100218</strain>
    </source>
</reference>
<dbReference type="AlphaFoldDB" id="R7YNC2"/>
<dbReference type="InterPro" id="IPR011249">
    <property type="entry name" value="Metalloenz_LuxS/M16"/>
</dbReference>
<sequence length="1140" mass="129109">MSEPLNTRSVPPAERLADELERPALDNRLYRVIRLPNQLEALLIHDPDTDKVSAALDVNIGSFSDADDMPGMAHAVEHLLFMGTEKYPKENAYNEYLTRRSGYSNAYTASTSTNYYFELSAFSTPSNSVASSGSSARADVSSIRVESPLYGALNRFAQFFVAPLFLEETLDRELKAVDSENKKNLQSDTWRLHQLNKSLSNPKHPFCHFSTGNYQTLHDEPLERGVKIRDEFIKFYQKNYSANRMKLVVLGRENLDELESWVQELFSEVKNKDLPRNRWDDVAPYTENELAMQVFAKPVLDTRILDMYFPYQDEEELYESQPGRYLSHLIGHEGPGSILAYIKEKGWANSLAAGPMPLCPGSSLFSISLRLTEDGLKHYQEVATTVFQYISMLRESGPKEWIFDEIKGMSVVDFKFKQKSPASKTTSGLSSVMQKPLPRQWLLSGSSLIRKFNPEAISSGLSYLRPDNVRLTVVSQDFPGNWDKRERWYGTEYRYEKMSEDFRTRLEKAARSTAEERPADLHLPEKNEFIPTKLEVEKKEVTTPAKTPKLIRNDENTRTWYKKDDRFWVPKANVQVTLRTPLANLTPETAMITHLYKNLVNDALTEYAYAAEISGLEYNLSSHALGLDVSVSGYNDKMSVLLEKVLISLRDLEVREDRFQIIKDRLLRGLRNWDMQQPYHQVGTYSRVLRHDKGWINDQFLAVLPSITAEDVKSFCPQLLRQMHIEVLAHGNLYKEDALKMTDLVESTLRPRKLPPSQWPVRRALVSPEGSNFVYKRTLKDPANVNHCIEYMLSVGDNHDRTLRAKLLLTAQMTDEPAFDTLRTKEQLGYVVFSGAQVYNTLNGYRVLIQSEKSPEYLETRIDSFLAGFGKILEAMTDEEFEAHKTSLINKRLEKLKNLTQETNRFNTHILSEAYDFEQGKSNPDSTTTHSIAKQLLTYICTVDHDVAHIEPLTKPDLVAFYNHYIHPSSPARAKLSVHMLAQSSPSDIAAKITPEEQSSKIQALVSQVLTAQGITADAANLTARLKDVNIADVDSVVKAITAYLVEDQKIEQEKATKIMQQGQSMISTVLPSAGFEAVLQTDGASSDGSKTTSSKEVDGNGTEPVEITDVHAFKASLTVSAGARPVRDLSEFEDLESKL</sequence>
<keyword evidence="6" id="KW-0482">Metalloprotease</keyword>
<name>R7YNC2_CONA1</name>
<evidence type="ECO:0000259" key="11">
    <source>
        <dbReference type="Pfam" id="PF22456"/>
    </source>
</evidence>
<dbReference type="Pfam" id="PF22456">
    <property type="entry name" value="PqqF-like_C_4"/>
    <property type="match status" value="1"/>
</dbReference>
<dbReference type="PANTHER" id="PTHR43690:SF18">
    <property type="entry name" value="INSULIN-DEGRADING ENZYME-RELATED"/>
    <property type="match status" value="1"/>
</dbReference>
<dbReference type="FunFam" id="3.30.830.10:FF:000005">
    <property type="entry name" value="nardilysin isoform X1"/>
    <property type="match status" value="1"/>
</dbReference>
<evidence type="ECO:0000313" key="12">
    <source>
        <dbReference type="EMBL" id="EON63116.1"/>
    </source>
</evidence>
<dbReference type="Pfam" id="PF00675">
    <property type="entry name" value="Peptidase_M16"/>
    <property type="match status" value="1"/>
</dbReference>
<evidence type="ECO:0000256" key="3">
    <source>
        <dbReference type="ARBA" id="ARBA00022723"/>
    </source>
</evidence>
<dbReference type="InterPro" id="IPR054734">
    <property type="entry name" value="PqqF-like_C_4"/>
</dbReference>
<comment type="similarity">
    <text evidence="1">Belongs to the peptidase M16 family.</text>
</comment>
<dbReference type="FunFam" id="3.30.830.10:FF:000004">
    <property type="entry name" value="Putative insulin-degrading enzyme"/>
    <property type="match status" value="1"/>
</dbReference>
<dbReference type="GO" id="GO:0004222">
    <property type="term" value="F:metalloendopeptidase activity"/>
    <property type="evidence" value="ECO:0007669"/>
    <property type="project" value="TreeGrafter"/>
</dbReference>
<feature type="domain" description="Coenzyme PQQ synthesis protein F-like C-terminal lobe" evidence="11">
    <location>
        <begin position="809"/>
        <end position="906"/>
    </location>
</feature>
<dbReference type="SUPFAM" id="SSF63411">
    <property type="entry name" value="LuxS/MPP-like metallohydrolase"/>
    <property type="match status" value="4"/>
</dbReference>
<organism evidence="12 13">
    <name type="scientific">Coniosporium apollinis (strain CBS 100218)</name>
    <name type="common">Rock-inhabiting black yeast</name>
    <dbReference type="NCBI Taxonomy" id="1168221"/>
    <lineage>
        <taxon>Eukaryota</taxon>
        <taxon>Fungi</taxon>
        <taxon>Dikarya</taxon>
        <taxon>Ascomycota</taxon>
        <taxon>Pezizomycotina</taxon>
        <taxon>Dothideomycetes</taxon>
        <taxon>Dothideomycetes incertae sedis</taxon>
        <taxon>Coniosporium</taxon>
    </lineage>
</organism>
<dbReference type="HOGENOM" id="CLU_004639_1_2_1"/>
<accession>R7YNC2</accession>
<dbReference type="Gene3D" id="3.30.830.10">
    <property type="entry name" value="Metalloenzyme, LuxS/M16 peptidase-like"/>
    <property type="match status" value="4"/>
</dbReference>
<evidence type="ECO:0000256" key="5">
    <source>
        <dbReference type="ARBA" id="ARBA00022833"/>
    </source>
</evidence>
<dbReference type="STRING" id="1168221.R7YNC2"/>
<evidence type="ECO:0000256" key="4">
    <source>
        <dbReference type="ARBA" id="ARBA00022801"/>
    </source>
</evidence>
<evidence type="ECO:0000256" key="7">
    <source>
        <dbReference type="SAM" id="MobiDB-lite"/>
    </source>
</evidence>
<feature type="region of interest" description="Disordered" evidence="7">
    <location>
        <begin position="1082"/>
        <end position="1106"/>
    </location>
</feature>
<dbReference type="GO" id="GO:0051603">
    <property type="term" value="P:proteolysis involved in protein catabolic process"/>
    <property type="evidence" value="ECO:0007669"/>
    <property type="project" value="TreeGrafter"/>
</dbReference>
<protein>
    <recommendedName>
        <fullName evidence="14">Insulysin</fullName>
    </recommendedName>
</protein>
<keyword evidence="4" id="KW-0378">Hydrolase</keyword>
<dbReference type="GO" id="GO:0043171">
    <property type="term" value="P:peptide catabolic process"/>
    <property type="evidence" value="ECO:0007669"/>
    <property type="project" value="TreeGrafter"/>
</dbReference>
<evidence type="ECO:0000313" key="13">
    <source>
        <dbReference type="Proteomes" id="UP000016924"/>
    </source>
</evidence>
<keyword evidence="3" id="KW-0479">Metal-binding</keyword>
<dbReference type="RefSeq" id="XP_007778433.1">
    <property type="nucleotide sequence ID" value="XM_007780243.1"/>
</dbReference>
<dbReference type="GO" id="GO:0005739">
    <property type="term" value="C:mitochondrion"/>
    <property type="evidence" value="ECO:0007669"/>
    <property type="project" value="TreeGrafter"/>
</dbReference>
<dbReference type="EMBL" id="JH767561">
    <property type="protein sequence ID" value="EON63116.1"/>
    <property type="molecule type" value="Genomic_DNA"/>
</dbReference>
<dbReference type="GO" id="GO:0005829">
    <property type="term" value="C:cytosol"/>
    <property type="evidence" value="ECO:0007669"/>
    <property type="project" value="TreeGrafter"/>
</dbReference>
<keyword evidence="5" id="KW-0862">Zinc</keyword>
<evidence type="ECO:0000259" key="9">
    <source>
        <dbReference type="Pfam" id="PF05193"/>
    </source>
</evidence>
<dbReference type="eggNOG" id="KOG0959">
    <property type="taxonomic scope" value="Eukaryota"/>
</dbReference>
<dbReference type="InterPro" id="IPR011765">
    <property type="entry name" value="Pept_M16_N"/>
</dbReference>
<feature type="domain" description="Peptidase M16 middle/third" evidence="10">
    <location>
        <begin position="414"/>
        <end position="702"/>
    </location>
</feature>
<evidence type="ECO:0000256" key="6">
    <source>
        <dbReference type="ARBA" id="ARBA00023049"/>
    </source>
</evidence>
<dbReference type="OMA" id="WIFDEMK"/>
<keyword evidence="13" id="KW-1185">Reference proteome</keyword>
<evidence type="ECO:0008006" key="14">
    <source>
        <dbReference type="Google" id="ProtNLM"/>
    </source>
</evidence>
<dbReference type="Proteomes" id="UP000016924">
    <property type="component" value="Unassembled WGS sequence"/>
</dbReference>
<feature type="domain" description="Peptidase M16 C-terminal" evidence="9">
    <location>
        <begin position="229"/>
        <end position="407"/>
    </location>
</feature>
<proteinExistence type="inferred from homology"/>
<keyword evidence="2" id="KW-0645">Protease</keyword>
<feature type="domain" description="Peptidase M16 N-terminal" evidence="8">
    <location>
        <begin position="42"/>
        <end position="203"/>
    </location>
</feature>
<dbReference type="PANTHER" id="PTHR43690">
    <property type="entry name" value="NARDILYSIN"/>
    <property type="match status" value="1"/>
</dbReference>
<dbReference type="MEROPS" id="M16.020"/>
<dbReference type="OrthoDB" id="952271at2759"/>
<dbReference type="InterPro" id="IPR007863">
    <property type="entry name" value="Peptidase_M16_C"/>
</dbReference>
<evidence type="ECO:0000259" key="8">
    <source>
        <dbReference type="Pfam" id="PF00675"/>
    </source>
</evidence>
<evidence type="ECO:0000259" key="10">
    <source>
        <dbReference type="Pfam" id="PF16187"/>
    </source>
</evidence>
<dbReference type="GeneID" id="19899654"/>